<evidence type="ECO:0000313" key="4">
    <source>
        <dbReference type="Proteomes" id="UP000011910"/>
    </source>
</evidence>
<feature type="domain" description="UspA" evidence="2">
    <location>
        <begin position="4"/>
        <end position="143"/>
    </location>
</feature>
<sequence length="275" mass="31319">MSVRNLLVPTDFSDASLISLQYALDMARDLQATVYVLNSYYIPINTLETDYVADQAIWLEQARQRALEEMQLLEDRQLKPSGVPYECMVQPGPTSSDLNDAIAEKDIDLVILHTHDSGGLDSFFGNMYTYAIRHAKAPVLLIPDGSRYRRPRKLVFATDLKPFDNPKPVENLLGIARWLQTDIVLLHVHESREGLSPKKEKELQQLQGYFQQQPSVVLQQADDKEEAILQLARQEQPDWLMAVSHHYGLLEGLFHSSLTKKLARETDIPLLVSHE</sequence>
<dbReference type="eggNOG" id="COG0589">
    <property type="taxonomic scope" value="Bacteria"/>
</dbReference>
<dbReference type="InterPro" id="IPR006015">
    <property type="entry name" value="Universal_stress_UspA"/>
</dbReference>
<dbReference type="RefSeq" id="WP_009196675.1">
    <property type="nucleotide sequence ID" value="NZ_AODQ01000104.1"/>
</dbReference>
<protein>
    <submittedName>
        <fullName evidence="3">Universal stress protein family protein</fullName>
    </submittedName>
</protein>
<dbReference type="STRING" id="1279009.ADICEAN_03292"/>
<feature type="domain" description="UspA" evidence="2">
    <location>
        <begin position="152"/>
        <end position="272"/>
    </location>
</feature>
<comment type="caution">
    <text evidence="3">The sequence shown here is derived from an EMBL/GenBank/DDBJ whole genome shotgun (WGS) entry which is preliminary data.</text>
</comment>
<gene>
    <name evidence="3" type="ORF">ADICEAN_03292</name>
</gene>
<dbReference type="AlphaFoldDB" id="M7N2R3"/>
<dbReference type="SUPFAM" id="SSF52402">
    <property type="entry name" value="Adenine nucleotide alpha hydrolases-like"/>
    <property type="match status" value="2"/>
</dbReference>
<dbReference type="PRINTS" id="PR01438">
    <property type="entry name" value="UNVRSLSTRESS"/>
</dbReference>
<keyword evidence="4" id="KW-1185">Reference proteome</keyword>
<dbReference type="CDD" id="cd00293">
    <property type="entry name" value="USP-like"/>
    <property type="match status" value="1"/>
</dbReference>
<dbReference type="OrthoDB" id="9788959at2"/>
<dbReference type="EMBL" id="AODQ01000104">
    <property type="protein sequence ID" value="EMR01587.1"/>
    <property type="molecule type" value="Genomic_DNA"/>
</dbReference>
<dbReference type="PANTHER" id="PTHR46268:SF6">
    <property type="entry name" value="UNIVERSAL STRESS PROTEIN UP12"/>
    <property type="match status" value="1"/>
</dbReference>
<dbReference type="InterPro" id="IPR006016">
    <property type="entry name" value="UspA"/>
</dbReference>
<proteinExistence type="inferred from homology"/>
<evidence type="ECO:0000313" key="3">
    <source>
        <dbReference type="EMBL" id="EMR01587.1"/>
    </source>
</evidence>
<comment type="similarity">
    <text evidence="1">Belongs to the universal stress protein A family.</text>
</comment>
<evidence type="ECO:0000259" key="2">
    <source>
        <dbReference type="Pfam" id="PF00582"/>
    </source>
</evidence>
<reference evidence="3 4" key="1">
    <citation type="journal article" date="2013" name="Genome Announc.">
        <title>Draft Genome Sequence of Cesiribacter andamanensis Strain AMV16T, Isolated from a Soil Sample from a Mud Volcano in the Andaman Islands, India.</title>
        <authorList>
            <person name="Shivaji S."/>
            <person name="Ara S."/>
            <person name="Begum Z."/>
            <person name="Srinivas T.N."/>
            <person name="Singh A."/>
            <person name="Kumar Pinnaka A."/>
        </authorList>
    </citation>
    <scope>NUCLEOTIDE SEQUENCE [LARGE SCALE GENOMIC DNA]</scope>
    <source>
        <strain evidence="3 4">AMV16</strain>
    </source>
</reference>
<dbReference type="Gene3D" id="3.40.50.12370">
    <property type="match status" value="1"/>
</dbReference>
<accession>M7N2R3</accession>
<organism evidence="3 4">
    <name type="scientific">Cesiribacter andamanensis AMV16</name>
    <dbReference type="NCBI Taxonomy" id="1279009"/>
    <lineage>
        <taxon>Bacteria</taxon>
        <taxon>Pseudomonadati</taxon>
        <taxon>Bacteroidota</taxon>
        <taxon>Cytophagia</taxon>
        <taxon>Cytophagales</taxon>
        <taxon>Cesiribacteraceae</taxon>
        <taxon>Cesiribacter</taxon>
    </lineage>
</organism>
<name>M7N2R3_9BACT</name>
<dbReference type="Proteomes" id="UP000011910">
    <property type="component" value="Unassembled WGS sequence"/>
</dbReference>
<dbReference type="Pfam" id="PF00582">
    <property type="entry name" value="Usp"/>
    <property type="match status" value="2"/>
</dbReference>
<evidence type="ECO:0000256" key="1">
    <source>
        <dbReference type="ARBA" id="ARBA00008791"/>
    </source>
</evidence>
<dbReference type="PANTHER" id="PTHR46268">
    <property type="entry name" value="STRESS RESPONSE PROTEIN NHAX"/>
    <property type="match status" value="1"/>
</dbReference>